<dbReference type="PANTHER" id="PTHR19872">
    <property type="entry name" value="UBIQUITIN LIGASE SPECIFICITY FACTOR/HREP PROTEIN"/>
    <property type="match status" value="1"/>
</dbReference>
<evidence type="ECO:0000313" key="6">
    <source>
        <dbReference type="EMBL" id="NXK49074.1"/>
    </source>
</evidence>
<dbReference type="PROSITE" id="PS50294">
    <property type="entry name" value="WD_REPEATS_REGION"/>
    <property type="match status" value="2"/>
</dbReference>
<accession>A0A7L0JWK7</accession>
<name>A0A7L0JWK7_CHATO</name>
<evidence type="ECO:0000256" key="4">
    <source>
        <dbReference type="SAM" id="Coils"/>
    </source>
</evidence>
<dbReference type="Pfam" id="PF00400">
    <property type="entry name" value="WD40"/>
    <property type="match status" value="2"/>
</dbReference>
<keyword evidence="1 3" id="KW-0853">WD repeat</keyword>
<dbReference type="Gene3D" id="2.130.10.10">
    <property type="entry name" value="YVTN repeat-like/Quinoprotein amine dehydrogenase"/>
    <property type="match status" value="1"/>
</dbReference>
<dbReference type="Proteomes" id="UP000537522">
    <property type="component" value="Unassembled WGS sequence"/>
</dbReference>
<evidence type="ECO:0000313" key="7">
    <source>
        <dbReference type="Proteomes" id="UP000537522"/>
    </source>
</evidence>
<dbReference type="PANTHER" id="PTHR19872:SF7">
    <property type="entry name" value="F-BOX AND WD REPEAT DOMAIN CONTAINING PROTEIN 10B-RELATED"/>
    <property type="match status" value="1"/>
</dbReference>
<evidence type="ECO:0000256" key="5">
    <source>
        <dbReference type="SAM" id="MobiDB-lite"/>
    </source>
</evidence>
<dbReference type="InterPro" id="IPR015943">
    <property type="entry name" value="WD40/YVTN_repeat-like_dom_sf"/>
</dbReference>
<protein>
    <submittedName>
        <fullName evidence="6">FBW10 protein</fullName>
    </submittedName>
</protein>
<evidence type="ECO:0000256" key="3">
    <source>
        <dbReference type="PROSITE-ProRule" id="PRU00221"/>
    </source>
</evidence>
<feature type="compositionally biased region" description="Polar residues" evidence="5">
    <location>
        <begin position="652"/>
        <end position="661"/>
    </location>
</feature>
<organism evidence="6 7">
    <name type="scientific">Chauna torquata</name>
    <name type="common">Southern screamer</name>
    <dbReference type="NCBI Taxonomy" id="30388"/>
    <lineage>
        <taxon>Eukaryota</taxon>
        <taxon>Metazoa</taxon>
        <taxon>Chordata</taxon>
        <taxon>Craniata</taxon>
        <taxon>Vertebrata</taxon>
        <taxon>Euteleostomi</taxon>
        <taxon>Archelosauria</taxon>
        <taxon>Archosauria</taxon>
        <taxon>Dinosauria</taxon>
        <taxon>Saurischia</taxon>
        <taxon>Theropoda</taxon>
        <taxon>Coelurosauria</taxon>
        <taxon>Aves</taxon>
        <taxon>Neognathae</taxon>
        <taxon>Galloanserae</taxon>
        <taxon>Anseriformes</taxon>
        <taxon>Anhimidae</taxon>
        <taxon>Chauna</taxon>
    </lineage>
</organism>
<dbReference type="PROSITE" id="PS50082">
    <property type="entry name" value="WD_REPEATS_2"/>
    <property type="match status" value="2"/>
</dbReference>
<dbReference type="InterPro" id="IPR051075">
    <property type="entry name" value="SCF_subunit_WD-repeat"/>
</dbReference>
<keyword evidence="7" id="KW-1185">Reference proteome</keyword>
<dbReference type="SUPFAM" id="SSF50978">
    <property type="entry name" value="WD40 repeat-like"/>
    <property type="match status" value="1"/>
</dbReference>
<dbReference type="PROSITE" id="PS00678">
    <property type="entry name" value="WD_REPEATS_1"/>
    <property type="match status" value="1"/>
</dbReference>
<dbReference type="Gene3D" id="1.20.1280.50">
    <property type="match status" value="1"/>
</dbReference>
<evidence type="ECO:0000256" key="2">
    <source>
        <dbReference type="ARBA" id="ARBA00022737"/>
    </source>
</evidence>
<dbReference type="EMBL" id="VXAL01008009">
    <property type="protein sequence ID" value="NXK49074.1"/>
    <property type="molecule type" value="Genomic_DNA"/>
</dbReference>
<keyword evidence="4" id="KW-0175">Coiled coil</keyword>
<gene>
    <name evidence="6" type="primary">Fbxw10</name>
    <name evidence="6" type="ORF">CHATOR_R01771</name>
</gene>
<keyword evidence="2" id="KW-0677">Repeat</keyword>
<dbReference type="AlphaFoldDB" id="A0A7L0JWK7"/>
<feature type="region of interest" description="Disordered" evidence="5">
    <location>
        <begin position="686"/>
        <end position="707"/>
    </location>
</feature>
<dbReference type="CDD" id="cd00200">
    <property type="entry name" value="WD40"/>
    <property type="match status" value="1"/>
</dbReference>
<feature type="non-terminal residue" evidence="6">
    <location>
        <position position="1"/>
    </location>
</feature>
<feature type="repeat" description="WD" evidence="3">
    <location>
        <begin position="261"/>
        <end position="302"/>
    </location>
</feature>
<evidence type="ECO:0000256" key="1">
    <source>
        <dbReference type="ARBA" id="ARBA00022574"/>
    </source>
</evidence>
<feature type="region of interest" description="Disordered" evidence="5">
    <location>
        <begin position="652"/>
        <end position="674"/>
    </location>
</feature>
<reference evidence="6 7" key="1">
    <citation type="submission" date="2019-09" db="EMBL/GenBank/DDBJ databases">
        <title>Bird 10,000 Genomes (B10K) Project - Family phase.</title>
        <authorList>
            <person name="Zhang G."/>
        </authorList>
    </citation>
    <scope>NUCLEOTIDE SEQUENCE [LARGE SCALE GENOMIC DNA]</scope>
    <source>
        <strain evidence="6">B10K-DU-011-36</strain>
        <tissue evidence="6">Muscle</tissue>
    </source>
</reference>
<feature type="coiled-coil region" evidence="4">
    <location>
        <begin position="180"/>
        <end position="207"/>
    </location>
</feature>
<dbReference type="InterPro" id="IPR019775">
    <property type="entry name" value="WD40_repeat_CS"/>
</dbReference>
<dbReference type="InterPro" id="IPR036322">
    <property type="entry name" value="WD40_repeat_dom_sf"/>
</dbReference>
<feature type="non-terminal residue" evidence="6">
    <location>
        <position position="889"/>
    </location>
</feature>
<dbReference type="InterPro" id="IPR001680">
    <property type="entry name" value="WD40_rpt"/>
</dbReference>
<comment type="caution">
    <text evidence="6">The sequence shown here is derived from an EMBL/GenBank/DDBJ whole genome shotgun (WGS) entry which is preliminary data.</text>
</comment>
<dbReference type="SMART" id="SM00320">
    <property type="entry name" value="WD40"/>
    <property type="match status" value="6"/>
</dbReference>
<sequence length="889" mass="98600">GGQMPAVCFWPQNTECLIQKGPGVADASSPVSSHGDVTTLPASLQSLSHVKHRDFIRCLPVHLSQYILGKASLIFEGLQMGSNIGRGSLLCPLNSSGLLDQKSLKACAAVSRYWAFLAREVEREHVCQSVVREKILYLQGLRPRGAVSNYAKTVNVTIPQLNEEGHIIEGKSHRCGGKTKKKEEEEENNLQAAYRDLQTDMIQLEERNIFCGSYNIRVLTNRSDRNRVIHYSGGDLVAIGSADRKVSFFGMSAMKEVPPLLSGHAGSIKALLLDEKKGFVLSAGFDLSIRCWNIYSGACVKIFNGHCGTITCLDLHEKKLVSGARDGMVKVWNLDSGACLRTLKHNSVVCVVKMDGTHVVSGCDRGLAKVWCADTGALVKILEGHQGPVKCLSFDQWHLVTGSTDGYALGWSMVGDLKRCLTAFRHPKEVLSLEFLYLRVVSGCADGKIRVFNYLTGNCLRVLMASSRGDPISFCVAENRMVINAPSSLLMFQFEDVRWDYTLEADREMMRKEKQENWPLSRAPARSQQTKCHIVRQLHRLALETRDADQLMLSFHIEAQQELFIPGNQQPHAYASGQRVRPCSAGILADAGKNSSQLSRAVALQIGAPKINEWIKQKAVLQREKKKGSYYPVSSYKFLLTVNMLQKSCKSSLVRSSTKHPTATRKAREPPLRHQRHLEKRQIHVTPLQHKKDQAAQLPRARSHSDSLTMKRISAPFETKMLQLKLKNSLHGPTVSSSIPGPCIVRPKTRGGLLREKKAHGAHGKVTPLPEEGVQLGSHCTTSELIKSTCAMIARMKNEAVYRGKKPFCPYAADPSQTDSGFRLLTGKQEEALEAATIAQHQARQAKLLEDHKKARKKAWLRKTRGLPTDSFTKEGKIAAPELGLNTFI</sequence>
<proteinExistence type="predicted"/>
<feature type="repeat" description="WD" evidence="3">
    <location>
        <begin position="303"/>
        <end position="342"/>
    </location>
</feature>